<dbReference type="EMBL" id="CP041345">
    <property type="protein sequence ID" value="QKG80056.1"/>
    <property type="molecule type" value="Genomic_DNA"/>
</dbReference>
<accession>A0A7D3XMC2</accession>
<evidence type="ECO:0000313" key="2">
    <source>
        <dbReference type="Proteomes" id="UP000500961"/>
    </source>
</evidence>
<protein>
    <submittedName>
        <fullName evidence="1">Bacteriocin</fullName>
    </submittedName>
</protein>
<organism evidence="1 2">
    <name type="scientific">Tenuifilum thalassicum</name>
    <dbReference type="NCBI Taxonomy" id="2590900"/>
    <lineage>
        <taxon>Bacteria</taxon>
        <taxon>Pseudomonadati</taxon>
        <taxon>Bacteroidota</taxon>
        <taxon>Bacteroidia</taxon>
        <taxon>Bacteroidales</taxon>
        <taxon>Tenuifilaceae</taxon>
        <taxon>Tenuifilum</taxon>
    </lineage>
</organism>
<evidence type="ECO:0000313" key="1">
    <source>
        <dbReference type="EMBL" id="QKG80056.1"/>
    </source>
</evidence>
<proteinExistence type="predicted"/>
<keyword evidence="2" id="KW-1185">Reference proteome</keyword>
<sequence length="66" mass="7735">MESLDDKKFCQLTSDEMKSIEGGWGWRVIKVGYVKLEGASEGTSIIRYQYYNIWGNPTDKYKELYD</sequence>
<dbReference type="AlphaFoldDB" id="A0A7D3XMC2"/>
<name>A0A7D3XMC2_9BACT</name>
<dbReference type="InterPro" id="IPR010133">
    <property type="entry name" value="Bacteriocin_signal_seq"/>
</dbReference>
<dbReference type="NCBIfam" id="TIGR01847">
    <property type="entry name" value="bacteriocin_sig"/>
    <property type="match status" value="1"/>
</dbReference>
<gene>
    <name evidence="1" type="ORF">FHG85_07205</name>
</gene>
<dbReference type="Proteomes" id="UP000500961">
    <property type="component" value="Chromosome"/>
</dbReference>
<dbReference type="KEGG" id="ttz:FHG85_07205"/>
<reference evidence="1 2" key="1">
    <citation type="submission" date="2019-07" db="EMBL/GenBank/DDBJ databases">
        <title>Thalassofilum flectens gen. nov., sp. nov., a novel moderate thermophilic anaerobe from a shallow sea hot spring in Kunashir Island (Russia), representing a new family in the order Bacteroidales, and proposal of Thalassofilacea fam. nov.</title>
        <authorList>
            <person name="Kochetkova T.V."/>
            <person name="Podosokorskaya O.A."/>
            <person name="Novikov A."/>
            <person name="Elcheninov A.G."/>
            <person name="Toshchakov S.V."/>
            <person name="Kublanov I.V."/>
        </authorList>
    </citation>
    <scope>NUCLEOTIDE SEQUENCE [LARGE SCALE GENOMIC DNA]</scope>
    <source>
        <strain evidence="1 2">38-H</strain>
    </source>
</reference>
<dbReference type="RefSeq" id="WP_173074429.1">
    <property type="nucleotide sequence ID" value="NZ_CP041345.1"/>
</dbReference>